<accession>A0ABT6MNT1</accession>
<comment type="caution">
    <text evidence="9">The sequence shown here is derived from an EMBL/GenBank/DDBJ whole genome shotgun (WGS) entry which is preliminary data.</text>
</comment>
<dbReference type="Gene3D" id="3.30.2010.10">
    <property type="entry name" value="Metalloproteases ('zincins'), catalytic domain"/>
    <property type="match status" value="1"/>
</dbReference>
<evidence type="ECO:0000259" key="8">
    <source>
        <dbReference type="Pfam" id="PF01435"/>
    </source>
</evidence>
<keyword evidence="2" id="KW-0645">Protease</keyword>
<comment type="cofactor">
    <cofactor evidence="1">
        <name>Zn(2+)</name>
        <dbReference type="ChEBI" id="CHEBI:29105"/>
    </cofactor>
</comment>
<keyword evidence="7" id="KW-0472">Membrane</keyword>
<evidence type="ECO:0000256" key="2">
    <source>
        <dbReference type="ARBA" id="ARBA00022670"/>
    </source>
</evidence>
<protein>
    <submittedName>
        <fullName evidence="9">M48 family metallopeptidase</fullName>
    </submittedName>
</protein>
<name>A0ABT6MNT1_9GAMM</name>
<keyword evidence="5" id="KW-0862">Zinc</keyword>
<evidence type="ECO:0000256" key="7">
    <source>
        <dbReference type="SAM" id="Phobius"/>
    </source>
</evidence>
<organism evidence="9 10">
    <name type="scientific">Luteimonas composti</name>
    <dbReference type="NCBI Taxonomy" id="398257"/>
    <lineage>
        <taxon>Bacteria</taxon>
        <taxon>Pseudomonadati</taxon>
        <taxon>Pseudomonadota</taxon>
        <taxon>Gammaproteobacteria</taxon>
        <taxon>Lysobacterales</taxon>
        <taxon>Lysobacteraceae</taxon>
        <taxon>Luteimonas</taxon>
    </lineage>
</organism>
<dbReference type="Proteomes" id="UP001160550">
    <property type="component" value="Unassembled WGS sequence"/>
</dbReference>
<feature type="transmembrane region" description="Helical" evidence="7">
    <location>
        <begin position="77"/>
        <end position="100"/>
    </location>
</feature>
<keyword evidence="7" id="KW-1133">Transmembrane helix</keyword>
<keyword evidence="7" id="KW-0812">Transmembrane</keyword>
<evidence type="ECO:0000256" key="1">
    <source>
        <dbReference type="ARBA" id="ARBA00001947"/>
    </source>
</evidence>
<sequence length="710" mass="78133">MDAMVVPAGENAPPLTGLMQAMAPGSVPRPARRPLYTLLLWLVALLSCLLPLVYFGLVAALGWLGYAYYADWAPRGFSGWTMVAWTVPGFVLGVLILFLLKPLFAPRARVPDAVRLPEKEIAFRAAVVSLCRAVGVAPPREIYLSHSVNAWVQFSPGPAGLVGGARTLTIGLPLVAGMSARQLVGVLAHEFGHFAQRGGMRAAHVINRVNRWLESRAYHRDEWDERLQGWLDDGEEGDGGNLLHLACAITQACLGLTRVFLRGLFQLSFRMSRRLSQEMEFDADRYEVAVAGSDSFAGTALRLRALSQAMHEVELLNRKAWREGSLVADLPAAAALRMGQWTADDWQAVERLVDNDDETRYWDSHPADQARIANAMAQPVAGMFVDDRPAAGLFADFPALCREVTDHYYREMGLEFSARNLMEPAQLLGMGQLPEALAAAWKRFANGMLGTVPLLDPSAGLLQPAAGFDWQGCVDELRRLGPEASDLWPRLERSRARADELELWVRLVDLGVDFSMPDGSEPDAAALREQLGQCRNGTSADNRLTARLLAVFARRLQLAADAMEAPARGQAQARLALLQQLHDAWPRLERLVSDGRLCLRLQSGMARDADALRVRVFAMAEDYRQAFDALLARFDGVALPDGASLGRALRSRCGRMSTAGADPFAFIHVTAPVEDAFLDMYRRELAELALLADAAERAHGIRPIRLFQAR</sequence>
<evidence type="ECO:0000256" key="6">
    <source>
        <dbReference type="ARBA" id="ARBA00023049"/>
    </source>
</evidence>
<reference evidence="9" key="1">
    <citation type="journal article" date="2007" name="Int. J. Syst. Evol. Microbiol.">
        <title>Luteimonas composti sp. nov., a moderately thermophilic bacterium isolated from food waste.</title>
        <authorList>
            <person name="Young C.C."/>
            <person name="Kampfer P."/>
            <person name="Chen W.M."/>
            <person name="Yen W.S."/>
            <person name="Arun A.B."/>
            <person name="Lai W.A."/>
            <person name="Shen F.T."/>
            <person name="Rekha P.D."/>
            <person name="Lin K.Y."/>
            <person name="Chou J.H."/>
        </authorList>
    </citation>
    <scope>NUCLEOTIDE SEQUENCE</scope>
    <source>
        <strain evidence="9">CC-YY355</strain>
    </source>
</reference>
<proteinExistence type="predicted"/>
<feature type="domain" description="Peptidase M48" evidence="8">
    <location>
        <begin position="137"/>
        <end position="375"/>
    </location>
</feature>
<evidence type="ECO:0000313" key="9">
    <source>
        <dbReference type="EMBL" id="MDH7452257.1"/>
    </source>
</evidence>
<dbReference type="InterPro" id="IPR001915">
    <property type="entry name" value="Peptidase_M48"/>
</dbReference>
<feature type="transmembrane region" description="Helical" evidence="7">
    <location>
        <begin position="38"/>
        <end position="65"/>
    </location>
</feature>
<dbReference type="Pfam" id="PF01435">
    <property type="entry name" value="Peptidase_M48"/>
    <property type="match status" value="1"/>
</dbReference>
<dbReference type="EMBL" id="JARYGX010000009">
    <property type="protein sequence ID" value="MDH7452257.1"/>
    <property type="molecule type" value="Genomic_DNA"/>
</dbReference>
<evidence type="ECO:0000256" key="5">
    <source>
        <dbReference type="ARBA" id="ARBA00022833"/>
    </source>
</evidence>
<evidence type="ECO:0000313" key="10">
    <source>
        <dbReference type="Proteomes" id="UP001160550"/>
    </source>
</evidence>
<keyword evidence="3" id="KW-0479">Metal-binding</keyword>
<dbReference type="RefSeq" id="WP_280941457.1">
    <property type="nucleotide sequence ID" value="NZ_JARYGX010000009.1"/>
</dbReference>
<reference evidence="9" key="2">
    <citation type="submission" date="2023-04" db="EMBL/GenBank/DDBJ databases">
        <authorList>
            <person name="Sun J.-Q."/>
        </authorList>
    </citation>
    <scope>NUCLEOTIDE SEQUENCE</scope>
    <source>
        <strain evidence="9">CC-YY355</strain>
    </source>
</reference>
<keyword evidence="4" id="KW-0378">Hydrolase</keyword>
<dbReference type="CDD" id="cd07328">
    <property type="entry name" value="M48_Ste24p_like"/>
    <property type="match status" value="1"/>
</dbReference>
<evidence type="ECO:0000256" key="4">
    <source>
        <dbReference type="ARBA" id="ARBA00022801"/>
    </source>
</evidence>
<keyword evidence="6" id="KW-0482">Metalloprotease</keyword>
<gene>
    <name evidence="9" type="ORF">QF205_04055</name>
</gene>
<keyword evidence="10" id="KW-1185">Reference proteome</keyword>
<evidence type="ECO:0000256" key="3">
    <source>
        <dbReference type="ARBA" id="ARBA00022723"/>
    </source>
</evidence>